<feature type="chain" id="PRO_5003224079" description="Tetratricopeptide repeat protein" evidence="1">
    <location>
        <begin position="21"/>
        <end position="300"/>
    </location>
</feature>
<accession>E7RN93</accession>
<sequence length="300" mass="34182">MKRLFLAITFIALATGTLNAQQEWFDKYKKLLNDGDTIALKDCICRWEKAEPNSPDVIAAWYNYYVKRAMEEVLSLSTVKPADGEQYLELQNDTTKETAGYLYGQTEYNDKLMQAAYAKIDEGIRKYPDRIDLPFGKVHMLLKQGLYDDALSQLSKVIERSKTNRNQWLWTLNKPFADGKEFLIDTMQDYFNQLLDINDNKPAYELNEMVLAAYPEDIRLRSNKASLLAMKGNYAEALPLFASIHKDAPEDDIVAFNLAICYEKTGDKKNAIANYQPLANSKNADIATAARQALRSLKGK</sequence>
<gene>
    <name evidence="2" type="ORF">HMPREF0663_10593</name>
</gene>
<evidence type="ECO:0008006" key="4">
    <source>
        <dbReference type="Google" id="ProtNLM"/>
    </source>
</evidence>
<dbReference type="InterPro" id="IPR011990">
    <property type="entry name" value="TPR-like_helical_dom_sf"/>
</dbReference>
<evidence type="ECO:0000313" key="3">
    <source>
        <dbReference type="Proteomes" id="UP000005580"/>
    </source>
</evidence>
<proteinExistence type="predicted"/>
<protein>
    <recommendedName>
        <fullName evidence="4">Tetratricopeptide repeat protein</fullName>
    </recommendedName>
</protein>
<keyword evidence="3" id="KW-1185">Reference proteome</keyword>
<organism evidence="2 3">
    <name type="scientific">Hoylesella oralis ATCC 33269</name>
    <dbReference type="NCBI Taxonomy" id="873533"/>
    <lineage>
        <taxon>Bacteria</taxon>
        <taxon>Pseudomonadati</taxon>
        <taxon>Bacteroidota</taxon>
        <taxon>Bacteroidia</taxon>
        <taxon>Bacteroidales</taxon>
        <taxon>Prevotellaceae</taxon>
        <taxon>Hoylesella</taxon>
    </lineage>
</organism>
<dbReference type="Pfam" id="PF14559">
    <property type="entry name" value="TPR_19"/>
    <property type="match status" value="1"/>
</dbReference>
<comment type="caution">
    <text evidence="2">The sequence shown here is derived from an EMBL/GenBank/DDBJ whole genome shotgun (WGS) entry which is preliminary data.</text>
</comment>
<dbReference type="EMBL" id="AEPE02000002">
    <property type="protein sequence ID" value="EFZ38224.1"/>
    <property type="molecule type" value="Genomic_DNA"/>
</dbReference>
<evidence type="ECO:0000256" key="1">
    <source>
        <dbReference type="SAM" id="SignalP"/>
    </source>
</evidence>
<dbReference type="AlphaFoldDB" id="E7RN93"/>
<name>E7RN93_9BACT</name>
<evidence type="ECO:0000313" key="2">
    <source>
        <dbReference type="EMBL" id="EFZ38224.1"/>
    </source>
</evidence>
<reference evidence="2" key="1">
    <citation type="submission" date="2011-01" db="EMBL/GenBank/DDBJ databases">
        <authorList>
            <person name="Muzny D."/>
            <person name="Qin X."/>
            <person name="Buhay C."/>
            <person name="Dugan-Rocha S."/>
            <person name="Ding Y."/>
            <person name="Chen G."/>
            <person name="Hawes A."/>
            <person name="Holder M."/>
            <person name="Jhangiani S."/>
            <person name="Johnson A."/>
            <person name="Khan Z."/>
            <person name="Li Z."/>
            <person name="Liu W."/>
            <person name="Liu X."/>
            <person name="Perez L."/>
            <person name="Shen H."/>
            <person name="Wang Q."/>
            <person name="Watt J."/>
            <person name="Xi L."/>
            <person name="Xin Y."/>
            <person name="Zhou J."/>
            <person name="Deng J."/>
            <person name="Jiang H."/>
            <person name="Liu Y."/>
            <person name="Qu J."/>
            <person name="Song X.-Z."/>
            <person name="Zhang L."/>
            <person name="Villasana D."/>
            <person name="Johnson A."/>
            <person name="Liu J."/>
            <person name="Liyanage D."/>
            <person name="Lorensuhewa L."/>
            <person name="Robinson T."/>
            <person name="Song A."/>
            <person name="Song B.-B."/>
            <person name="Dinh H."/>
            <person name="Thornton R."/>
            <person name="Coyle M."/>
            <person name="Francisco L."/>
            <person name="Jackson L."/>
            <person name="Javaid M."/>
            <person name="Korchina V."/>
            <person name="Kovar C."/>
            <person name="Mata R."/>
            <person name="Mathew T."/>
            <person name="Ngo R."/>
            <person name="Nguyen L."/>
            <person name="Nguyen N."/>
            <person name="Okwuonu G."/>
            <person name="Ongeri F."/>
            <person name="Pham C."/>
            <person name="Simmons D."/>
            <person name="Wilczek-Boney K."/>
            <person name="Hale W."/>
            <person name="Jakkamsetti A."/>
            <person name="Pham P."/>
            <person name="Ruth R."/>
            <person name="San Lucas F."/>
            <person name="Warren J."/>
            <person name="Zhang J."/>
            <person name="Zhao Z."/>
            <person name="Zhou C."/>
            <person name="Zhu D."/>
            <person name="Lee S."/>
            <person name="Bess C."/>
            <person name="Blankenburg K."/>
            <person name="Forbes L."/>
            <person name="Fu Q."/>
            <person name="Gubbala S."/>
            <person name="Hirani K."/>
            <person name="Jayaseelan J.C."/>
            <person name="Lara F."/>
            <person name="Munidasa M."/>
            <person name="Palculict T."/>
            <person name="Patil S."/>
            <person name="Pu L.-L."/>
            <person name="Saada N."/>
            <person name="Tang L."/>
            <person name="Weissenberger G."/>
            <person name="Zhu Y."/>
            <person name="Hemphill L."/>
            <person name="Shang Y."/>
            <person name="Youmans B."/>
            <person name="Ayvaz T."/>
            <person name="Ross M."/>
            <person name="Santibanez J."/>
            <person name="Aqrawi P."/>
            <person name="Gross S."/>
            <person name="Joshi V."/>
            <person name="Fowler G."/>
            <person name="Nazareth L."/>
            <person name="Reid J."/>
            <person name="Worley K."/>
            <person name="Petrosino J."/>
            <person name="Highlander S."/>
            <person name="Gibbs R."/>
        </authorList>
    </citation>
    <scope>NUCLEOTIDE SEQUENCE [LARGE SCALE GENOMIC DNA]</scope>
    <source>
        <strain evidence="2">ATCC 33269</strain>
    </source>
</reference>
<dbReference type="STRING" id="28134.SAMN05444288_0281"/>
<feature type="signal peptide" evidence="1">
    <location>
        <begin position="1"/>
        <end position="20"/>
    </location>
</feature>
<dbReference type="eggNOG" id="COG0457">
    <property type="taxonomic scope" value="Bacteria"/>
</dbReference>
<keyword evidence="1" id="KW-0732">Signal</keyword>
<dbReference type="Gene3D" id="1.25.40.10">
    <property type="entry name" value="Tetratricopeptide repeat domain"/>
    <property type="match status" value="2"/>
</dbReference>
<dbReference type="RefSeq" id="WP_004369303.1">
    <property type="nucleotide sequence ID" value="NZ_GL833119.1"/>
</dbReference>
<dbReference type="SUPFAM" id="SSF48452">
    <property type="entry name" value="TPR-like"/>
    <property type="match status" value="1"/>
</dbReference>
<dbReference type="HOGENOM" id="CLU_079911_0_0_10"/>
<dbReference type="Proteomes" id="UP000005580">
    <property type="component" value="Unassembled WGS sequence"/>
</dbReference>